<dbReference type="RefSeq" id="WP_207915848.1">
    <property type="nucleotide sequence ID" value="NZ_SMAI01000001.1"/>
</dbReference>
<evidence type="ECO:0000313" key="3">
    <source>
        <dbReference type="Proteomes" id="UP000294664"/>
    </source>
</evidence>
<feature type="transmembrane region" description="Helical" evidence="1">
    <location>
        <begin position="18"/>
        <end position="37"/>
    </location>
</feature>
<dbReference type="Proteomes" id="UP000294664">
    <property type="component" value="Unassembled WGS sequence"/>
</dbReference>
<dbReference type="EMBL" id="SMAI01000001">
    <property type="protein sequence ID" value="TCT07566.1"/>
    <property type="molecule type" value="Genomic_DNA"/>
</dbReference>
<dbReference type="PANTHER" id="PTHR34989:SF1">
    <property type="entry name" value="PROTEIN HDED"/>
    <property type="match status" value="1"/>
</dbReference>
<sequence length="452" mass="49884">MGQLALLLIGSDSIRRRWYVIAAFGAFLITIGLLIAFDSLDGVTVVAVEVFGLVFLLQGILALFSLLTAPRDTGRYLTLARGLLLIVLACLILDFPVRNQAAVGMLFAAAFVVDGVLRILTANALRYSAWKAVIAFALAEFVLAGLLITDWPVPHEKNIPVCVSLSLLFSGWVLVRMGLLLRRLEPEVAILALPMFAQRAWYDNAPVLIGIGDEPAPDQPMTVRVWTPVGSADVAQRRLILDRYIAAVDRNGVISTGHAALEAPGVYISHYPAVEIDRSSGDFMAMFRATKENDMPGRFQPSYAEEAGGWCEADSNVAFRNYSLRRLRAFWAGYRQDNTYNLTNRNCSVAVASALDAALEGALATRHPWLRLLRLLCNPDLWVAVMLRQRAETMTWTPGYALDYARVMQRLVEPTTLTWGERLRGALHLFRRVRSTEKKAAPPAAPNTESAA</sequence>
<name>A0A4R3M429_9HYPH</name>
<protein>
    <submittedName>
        <fullName evidence="2">Uncharacterized membrane protein HdeD (DUF308 family)</fullName>
    </submittedName>
</protein>
<gene>
    <name evidence="2" type="ORF">EDC64_10184</name>
</gene>
<organism evidence="2 3">
    <name type="scientific">Aquabacter spiritensis</name>
    <dbReference type="NCBI Taxonomy" id="933073"/>
    <lineage>
        <taxon>Bacteria</taxon>
        <taxon>Pseudomonadati</taxon>
        <taxon>Pseudomonadota</taxon>
        <taxon>Alphaproteobacteria</taxon>
        <taxon>Hyphomicrobiales</taxon>
        <taxon>Xanthobacteraceae</taxon>
        <taxon>Aquabacter</taxon>
    </lineage>
</organism>
<feature type="transmembrane region" description="Helical" evidence="1">
    <location>
        <begin position="101"/>
        <end position="120"/>
    </location>
</feature>
<keyword evidence="1" id="KW-0812">Transmembrane</keyword>
<dbReference type="GO" id="GO:0005886">
    <property type="term" value="C:plasma membrane"/>
    <property type="evidence" value="ECO:0007669"/>
    <property type="project" value="TreeGrafter"/>
</dbReference>
<feature type="transmembrane region" description="Helical" evidence="1">
    <location>
        <begin position="76"/>
        <end position="95"/>
    </location>
</feature>
<feature type="transmembrane region" description="Helical" evidence="1">
    <location>
        <begin position="132"/>
        <end position="152"/>
    </location>
</feature>
<keyword evidence="1" id="KW-1133">Transmembrane helix</keyword>
<feature type="transmembrane region" description="Helical" evidence="1">
    <location>
        <begin position="43"/>
        <end position="64"/>
    </location>
</feature>
<proteinExistence type="predicted"/>
<dbReference type="InterPro" id="IPR052712">
    <property type="entry name" value="Acid_resist_chaperone_HdeD"/>
</dbReference>
<dbReference type="PANTHER" id="PTHR34989">
    <property type="entry name" value="PROTEIN HDED"/>
    <property type="match status" value="1"/>
</dbReference>
<accession>A0A4R3M429</accession>
<evidence type="ECO:0000256" key="1">
    <source>
        <dbReference type="SAM" id="Phobius"/>
    </source>
</evidence>
<dbReference type="AlphaFoldDB" id="A0A4R3M429"/>
<evidence type="ECO:0000313" key="2">
    <source>
        <dbReference type="EMBL" id="TCT07566.1"/>
    </source>
</evidence>
<reference evidence="2 3" key="1">
    <citation type="submission" date="2019-03" db="EMBL/GenBank/DDBJ databases">
        <title>Genomic Encyclopedia of Type Strains, Phase IV (KMG-IV): sequencing the most valuable type-strain genomes for metagenomic binning, comparative biology and taxonomic classification.</title>
        <authorList>
            <person name="Goeker M."/>
        </authorList>
    </citation>
    <scope>NUCLEOTIDE SEQUENCE [LARGE SCALE GENOMIC DNA]</scope>
    <source>
        <strain evidence="2 3">DSM 9035</strain>
    </source>
</reference>
<feature type="transmembrane region" description="Helical" evidence="1">
    <location>
        <begin position="158"/>
        <end position="175"/>
    </location>
</feature>
<keyword evidence="3" id="KW-1185">Reference proteome</keyword>
<keyword evidence="1" id="KW-0472">Membrane</keyword>
<comment type="caution">
    <text evidence="2">The sequence shown here is derived from an EMBL/GenBank/DDBJ whole genome shotgun (WGS) entry which is preliminary data.</text>
</comment>